<keyword evidence="2" id="KW-1185">Reference proteome</keyword>
<evidence type="ECO:0000313" key="2">
    <source>
        <dbReference type="Proteomes" id="UP000199452"/>
    </source>
</evidence>
<dbReference type="EMBL" id="FMYP01000064">
    <property type="protein sequence ID" value="SDC94372.1"/>
    <property type="molecule type" value="Genomic_DNA"/>
</dbReference>
<dbReference type="Proteomes" id="UP000199452">
    <property type="component" value="Unassembled WGS sequence"/>
</dbReference>
<protein>
    <submittedName>
        <fullName evidence="1">Uncharacterized protein</fullName>
    </submittedName>
</protein>
<proteinExistence type="predicted"/>
<sequence length="29" mass="3425">MRKSYIIPTFGGDEEEVINCKEKYGEMEQ</sequence>
<accession>A0A1G6QPP1</accession>
<reference evidence="1 2" key="1">
    <citation type="submission" date="2016-09" db="EMBL/GenBank/DDBJ databases">
        <authorList>
            <person name="Capua I."/>
            <person name="De Benedictis P."/>
            <person name="Joannis T."/>
            <person name="Lombin L.H."/>
            <person name="Cattoli G."/>
        </authorList>
    </citation>
    <scope>NUCLEOTIDE SEQUENCE [LARGE SCALE GENOMIC DNA]</scope>
    <source>
        <strain evidence="1 2">A7P-90m</strain>
    </source>
</reference>
<organism evidence="1 2">
    <name type="scientific">Williamwhitmania taraxaci</name>
    <dbReference type="NCBI Taxonomy" id="1640674"/>
    <lineage>
        <taxon>Bacteria</taxon>
        <taxon>Pseudomonadati</taxon>
        <taxon>Bacteroidota</taxon>
        <taxon>Bacteroidia</taxon>
        <taxon>Bacteroidales</taxon>
        <taxon>Williamwhitmaniaceae</taxon>
        <taxon>Williamwhitmania</taxon>
    </lineage>
</organism>
<dbReference type="STRING" id="1640674.SAMN05216323_106414"/>
<gene>
    <name evidence="1" type="ORF">SAMN05216323_106414</name>
</gene>
<name>A0A1G6QPP1_9BACT</name>
<evidence type="ECO:0000313" key="1">
    <source>
        <dbReference type="EMBL" id="SDC94372.1"/>
    </source>
</evidence>
<dbReference type="AlphaFoldDB" id="A0A1G6QPP1"/>